<sequence length="331" mass="38104">MDKEQREDQAGAFSSWVDSQVLRQQSQWLQTCLAGTLESPSRALQYSIFFFFLLLFVPPVYTVVSGDSMESINATASKDLDRKINAILSIIVQDDGDSLAKRAEMYYEKRPELIHMVEDLHKSYRSLADKYDQLRSEVKRDSHPRSVLSLTSSVNQVHGLQNYVERLEGKELSGQSNFHSKSSTAEDPDHETESDDENIPADSCKNTKMKPDDGSDYENQEKKKIAGIGFRRNTSDDSRAAMLEDEKLWNELRFKVSELVEDNLSHQAELIRRNDEKRETIRELSSKMNMVQEHEIRGVKSKSSLVSHKLPKKSRSQFSRLKRLFVGRFMK</sequence>
<dbReference type="HOGENOM" id="CLU_840472_0_0_1"/>
<feature type="transmembrane region" description="Helical" evidence="5">
    <location>
        <begin position="43"/>
        <end position="64"/>
    </location>
</feature>
<dbReference type="Proteomes" id="UP000026915">
    <property type="component" value="Chromosome 2"/>
</dbReference>
<reference evidence="7 8" key="1">
    <citation type="journal article" date="2013" name="Genome Biol.">
        <title>The genome sequence of the most widely cultivated cacao type and its use to identify candidate genes regulating pod color.</title>
        <authorList>
            <person name="Motamayor J.C."/>
            <person name="Mockaitis K."/>
            <person name="Schmutz J."/>
            <person name="Haiminen N."/>
            <person name="Iii D.L."/>
            <person name="Cornejo O."/>
            <person name="Findley S.D."/>
            <person name="Zheng P."/>
            <person name="Utro F."/>
            <person name="Royaert S."/>
            <person name="Saski C."/>
            <person name="Jenkins J."/>
            <person name="Podicheti R."/>
            <person name="Zhao M."/>
            <person name="Scheffler B.E."/>
            <person name="Stack J.C."/>
            <person name="Feltus F.A."/>
            <person name="Mustiga G.M."/>
            <person name="Amores F."/>
            <person name="Phillips W."/>
            <person name="Marelli J.P."/>
            <person name="May G.D."/>
            <person name="Shapiro H."/>
            <person name="Ma J."/>
            <person name="Bustamante C.D."/>
            <person name="Schnell R.J."/>
            <person name="Main D."/>
            <person name="Gilbert D."/>
            <person name="Parida L."/>
            <person name="Kuhn D.N."/>
        </authorList>
    </citation>
    <scope>NUCLEOTIDE SEQUENCE [LARGE SCALE GENOMIC DNA]</scope>
    <source>
        <strain evidence="8">cv. Matina 1-6</strain>
    </source>
</reference>
<dbReference type="PANTHER" id="PTHR32258:SF22">
    <property type="entry name" value="PROTEIN NETWORKED 3A-LIKE"/>
    <property type="match status" value="1"/>
</dbReference>
<proteinExistence type="inferred from homology"/>
<accession>A0A061E413</accession>
<feature type="coiled-coil region" evidence="3">
    <location>
        <begin position="267"/>
        <end position="294"/>
    </location>
</feature>
<comment type="similarity">
    <text evidence="2">Belongs to the NET family.</text>
</comment>
<dbReference type="PROSITE" id="PS51774">
    <property type="entry name" value="NAB"/>
    <property type="match status" value="1"/>
</dbReference>
<keyword evidence="5" id="KW-0812">Transmembrane</keyword>
<dbReference type="Gramene" id="EOX99660">
    <property type="protein sequence ID" value="EOX99660"/>
    <property type="gene ID" value="TCM_008391"/>
</dbReference>
<evidence type="ECO:0000313" key="7">
    <source>
        <dbReference type="EMBL" id="EOX99660.1"/>
    </source>
</evidence>
<feature type="domain" description="NAB" evidence="6">
    <location>
        <begin position="56"/>
        <end position="138"/>
    </location>
</feature>
<evidence type="ECO:0000256" key="5">
    <source>
        <dbReference type="SAM" id="Phobius"/>
    </source>
</evidence>
<evidence type="ECO:0000313" key="8">
    <source>
        <dbReference type="Proteomes" id="UP000026915"/>
    </source>
</evidence>
<keyword evidence="1 3" id="KW-0175">Coiled coil</keyword>
<feature type="compositionally biased region" description="Polar residues" evidence="4">
    <location>
        <begin position="173"/>
        <end position="185"/>
    </location>
</feature>
<evidence type="ECO:0000259" key="6">
    <source>
        <dbReference type="PROSITE" id="PS51774"/>
    </source>
</evidence>
<evidence type="ECO:0000256" key="4">
    <source>
        <dbReference type="SAM" id="MobiDB-lite"/>
    </source>
</evidence>
<feature type="compositionally biased region" description="Acidic residues" evidence="4">
    <location>
        <begin position="186"/>
        <end position="199"/>
    </location>
</feature>
<dbReference type="PANTHER" id="PTHR32258">
    <property type="entry name" value="PROTEIN NETWORKED 4A"/>
    <property type="match status" value="1"/>
</dbReference>
<dbReference type="InterPro" id="IPR011684">
    <property type="entry name" value="NAB"/>
</dbReference>
<keyword evidence="5" id="KW-1133">Transmembrane helix</keyword>
<organism evidence="7 8">
    <name type="scientific">Theobroma cacao</name>
    <name type="common">Cacao</name>
    <name type="synonym">Cocoa</name>
    <dbReference type="NCBI Taxonomy" id="3641"/>
    <lineage>
        <taxon>Eukaryota</taxon>
        <taxon>Viridiplantae</taxon>
        <taxon>Streptophyta</taxon>
        <taxon>Embryophyta</taxon>
        <taxon>Tracheophyta</taxon>
        <taxon>Spermatophyta</taxon>
        <taxon>Magnoliopsida</taxon>
        <taxon>eudicotyledons</taxon>
        <taxon>Gunneridae</taxon>
        <taxon>Pentapetalae</taxon>
        <taxon>rosids</taxon>
        <taxon>malvids</taxon>
        <taxon>Malvales</taxon>
        <taxon>Malvaceae</taxon>
        <taxon>Byttnerioideae</taxon>
        <taxon>Theobroma</taxon>
    </lineage>
</organism>
<feature type="compositionally biased region" description="Basic and acidic residues" evidence="4">
    <location>
        <begin position="209"/>
        <end position="224"/>
    </location>
</feature>
<keyword evidence="5" id="KW-0472">Membrane</keyword>
<name>A0A061E413_THECC</name>
<gene>
    <name evidence="7" type="ORF">TCM_008391</name>
</gene>
<keyword evidence="8" id="KW-1185">Reference proteome</keyword>
<feature type="region of interest" description="Disordered" evidence="4">
    <location>
        <begin position="171"/>
        <end position="226"/>
    </location>
</feature>
<evidence type="ECO:0000256" key="3">
    <source>
        <dbReference type="SAM" id="Coils"/>
    </source>
</evidence>
<evidence type="ECO:0000256" key="1">
    <source>
        <dbReference type="ARBA" id="ARBA00023054"/>
    </source>
</evidence>
<dbReference type="EMBL" id="CM001880">
    <property type="protein sequence ID" value="EOX99660.1"/>
    <property type="molecule type" value="Genomic_DNA"/>
</dbReference>
<dbReference type="Pfam" id="PF07765">
    <property type="entry name" value="KIP1"/>
    <property type="match status" value="1"/>
</dbReference>
<dbReference type="InParanoid" id="A0A061E413"/>
<dbReference type="STRING" id="3641.A0A061E413"/>
<protein>
    <recommendedName>
        <fullName evidence="6">NAB domain-containing protein</fullName>
    </recommendedName>
</protein>
<dbReference type="eggNOG" id="ENOG502S4PA">
    <property type="taxonomic scope" value="Eukaryota"/>
</dbReference>
<dbReference type="AlphaFoldDB" id="A0A061E413"/>
<dbReference type="OMA" id="FSWWWDS"/>
<evidence type="ECO:0000256" key="2">
    <source>
        <dbReference type="ARBA" id="ARBA00038006"/>
    </source>
</evidence>
<dbReference type="InterPro" id="IPR051861">
    <property type="entry name" value="NET_actin-binding_domain"/>
</dbReference>
<dbReference type="GO" id="GO:0003779">
    <property type="term" value="F:actin binding"/>
    <property type="evidence" value="ECO:0007669"/>
    <property type="project" value="InterPro"/>
</dbReference>